<dbReference type="EMBL" id="KN823370">
    <property type="protein sequence ID" value="KIO17542.1"/>
    <property type="molecule type" value="Genomic_DNA"/>
</dbReference>
<evidence type="ECO:0000259" key="1">
    <source>
        <dbReference type="Pfam" id="PF19050"/>
    </source>
</evidence>
<reference evidence="3" key="2">
    <citation type="submission" date="2015-01" db="EMBL/GenBank/DDBJ databases">
        <title>Evolutionary Origins and Diversification of the Mycorrhizal Mutualists.</title>
        <authorList>
            <consortium name="DOE Joint Genome Institute"/>
            <consortium name="Mycorrhizal Genomics Consortium"/>
            <person name="Kohler A."/>
            <person name="Kuo A."/>
            <person name="Nagy L.G."/>
            <person name="Floudas D."/>
            <person name="Copeland A."/>
            <person name="Barry K.W."/>
            <person name="Cichocki N."/>
            <person name="Veneault-Fourrey C."/>
            <person name="LaButti K."/>
            <person name="Lindquist E.A."/>
            <person name="Lipzen A."/>
            <person name="Lundell T."/>
            <person name="Morin E."/>
            <person name="Murat C."/>
            <person name="Riley R."/>
            <person name="Ohm R."/>
            <person name="Sun H."/>
            <person name="Tunlid A."/>
            <person name="Henrissat B."/>
            <person name="Grigoriev I.V."/>
            <person name="Hibbett D.S."/>
            <person name="Martin F."/>
        </authorList>
    </citation>
    <scope>NUCLEOTIDE SEQUENCE [LARGE SCALE GENOMIC DNA]</scope>
    <source>
        <strain evidence="3">MUT 4182</strain>
    </source>
</reference>
<dbReference type="PANTHER" id="PTHR46689:SF1">
    <property type="entry name" value="PHOD-LIKE PHOSPHATASE DOMAIN-CONTAINING PROTEIN"/>
    <property type="match status" value="1"/>
</dbReference>
<dbReference type="Gene3D" id="3.60.21.70">
    <property type="entry name" value="PhoD-like phosphatase"/>
    <property type="match status" value="1"/>
</dbReference>
<evidence type="ECO:0000313" key="2">
    <source>
        <dbReference type="EMBL" id="KIO17542.1"/>
    </source>
</evidence>
<feature type="domain" description="PhoD-like phosphatase" evidence="1">
    <location>
        <begin position="16"/>
        <end position="290"/>
    </location>
</feature>
<dbReference type="InterPro" id="IPR038607">
    <property type="entry name" value="PhoD-like_sf"/>
</dbReference>
<gene>
    <name evidence="2" type="ORF">M407DRAFT_84893</name>
</gene>
<reference evidence="2 3" key="1">
    <citation type="submission" date="2014-04" db="EMBL/GenBank/DDBJ databases">
        <authorList>
            <consortium name="DOE Joint Genome Institute"/>
            <person name="Kuo A."/>
            <person name="Girlanda M."/>
            <person name="Perotto S."/>
            <person name="Kohler A."/>
            <person name="Nagy L.G."/>
            <person name="Floudas D."/>
            <person name="Copeland A."/>
            <person name="Barry K.W."/>
            <person name="Cichocki N."/>
            <person name="Veneault-Fourrey C."/>
            <person name="LaButti K."/>
            <person name="Lindquist E.A."/>
            <person name="Lipzen A."/>
            <person name="Lundell T."/>
            <person name="Morin E."/>
            <person name="Murat C."/>
            <person name="Sun H."/>
            <person name="Tunlid A."/>
            <person name="Henrissat B."/>
            <person name="Grigoriev I.V."/>
            <person name="Hibbett D.S."/>
            <person name="Martin F."/>
            <person name="Nordberg H.P."/>
            <person name="Cantor M.N."/>
            <person name="Hua S.X."/>
        </authorList>
    </citation>
    <scope>NUCLEOTIDE SEQUENCE [LARGE SCALE GENOMIC DNA]</scope>
    <source>
        <strain evidence="2 3">MUT 4182</strain>
    </source>
</reference>
<dbReference type="STRING" id="1051891.A0A0C3L7P3"/>
<name>A0A0C3L7P3_9AGAM</name>
<dbReference type="CDD" id="cd07389">
    <property type="entry name" value="MPP_PhoD"/>
    <property type="match status" value="1"/>
</dbReference>
<dbReference type="Proteomes" id="UP000054248">
    <property type="component" value="Unassembled WGS sequence"/>
</dbReference>
<dbReference type="AlphaFoldDB" id="A0A0C3L7P3"/>
<dbReference type="Pfam" id="PF19050">
    <property type="entry name" value="PhoD_2"/>
    <property type="match status" value="2"/>
</dbReference>
<dbReference type="PANTHER" id="PTHR46689">
    <property type="entry name" value="MEMBRANE PROTEIN, PUTATIVE-RELATED"/>
    <property type="match status" value="1"/>
</dbReference>
<dbReference type="HOGENOM" id="CLU_000998_3_0_1"/>
<feature type="non-terminal residue" evidence="2">
    <location>
        <position position="488"/>
    </location>
</feature>
<dbReference type="GO" id="GO:0016020">
    <property type="term" value="C:membrane"/>
    <property type="evidence" value="ECO:0007669"/>
    <property type="project" value="TreeGrafter"/>
</dbReference>
<dbReference type="OrthoDB" id="2419400at2759"/>
<evidence type="ECO:0000313" key="3">
    <source>
        <dbReference type="Proteomes" id="UP000054248"/>
    </source>
</evidence>
<dbReference type="InterPro" id="IPR018946">
    <property type="entry name" value="PhoD-like_MPP"/>
</dbReference>
<proteinExistence type="predicted"/>
<sequence>MLTFASSVRYNINRTAKIEFFVPGSNQNMRWAAHSCNGFSAGINEADFRQPGFESGYDPVWCDLLNKHAEKPFHCMVGGGDQIYCDRLTNEPEMQGWLNTKTADGRIKFILTDEIKSAIDRFYFNHYCNHFRRGAFARANRSIPMLNMLDDHDLIDGFGSYPDDLQTSPVFSTIGGRGYFWFLLFQLFVVDDIDGTLGQPGQHTFKSMIISGDGAYIPYPGHSMLSYLGPQVYMLLLDARAERKKEQVCSKFTYDRVFAEIQKLPPTVEHLVFLLDVAELFPGMNFLEKTLDSKINPLVMLGKTGTMAVTGFLNKFNADAELLDDLNDHWTAAGHKQERNWFVKECQSLALRQRLRISFVSGDVHCAAVAAFKSLHGGSRFMPALTPERDHRYMLNVVTSAIVNTPPPAGVLKLVNQLSSKVHKTMHGQDTDETMIALFATAPDGTPSKSKYIYGARNWARVVWNEQTGELEFDLRLEREKGGGVTVG</sequence>
<protein>
    <recommendedName>
        <fullName evidence="1">PhoD-like phosphatase domain-containing protein</fullName>
    </recommendedName>
</protein>
<dbReference type="InterPro" id="IPR043904">
    <property type="entry name" value="PhoD_2-like"/>
</dbReference>
<accession>A0A0C3L7P3</accession>
<feature type="domain" description="PhoD-like phosphatase" evidence="1">
    <location>
        <begin position="301"/>
        <end position="465"/>
    </location>
</feature>
<organism evidence="2 3">
    <name type="scientific">Tulasnella calospora MUT 4182</name>
    <dbReference type="NCBI Taxonomy" id="1051891"/>
    <lineage>
        <taxon>Eukaryota</taxon>
        <taxon>Fungi</taxon>
        <taxon>Dikarya</taxon>
        <taxon>Basidiomycota</taxon>
        <taxon>Agaricomycotina</taxon>
        <taxon>Agaricomycetes</taxon>
        <taxon>Cantharellales</taxon>
        <taxon>Tulasnellaceae</taxon>
        <taxon>Tulasnella</taxon>
    </lineage>
</organism>
<keyword evidence="3" id="KW-1185">Reference proteome</keyword>